<sequence>MSTQVLTKKITLENKHYEHISVKNKIIQNYSDTKIHAISSDCDGTSINQSILNDTMTSHGLAAAILHAYNHHQHLRLTPDDIWLTIAQGVSHHINYNAEKFRSRFVNHEGKKDIIIYIDGILYSKDSRLQGDWPRAIELLTVETDRAVEKIDIKPLLECDFSTTTKSSLTASRIVLLDMVKAYFTYKGCTLCGIPKITLEGTLEDWTKLQEKVVQLRQLDLDMDFWLDRLDPVVWKLVETYKGEIDEKFWATIASSQQYGSGYNGDIDGWMMAFFPYAKDGKKVTYNSLIPSDIPTGRVEVPFTTDTGFYLKLVAGFLGAQQYALENSNELVVSPVIGWFVIDDKTADEGKTKDKA</sequence>
<protein>
    <submittedName>
        <fullName evidence="1">Uncharacterized protein</fullName>
    </submittedName>
</protein>
<gene>
    <name evidence="1" type="ORF">RirG_227470</name>
</gene>
<evidence type="ECO:0000313" key="2">
    <source>
        <dbReference type="Proteomes" id="UP000022910"/>
    </source>
</evidence>
<dbReference type="HOGENOM" id="CLU_765352_0_0_1"/>
<keyword evidence="2" id="KW-1185">Reference proteome</keyword>
<dbReference type="Proteomes" id="UP000022910">
    <property type="component" value="Unassembled WGS sequence"/>
</dbReference>
<dbReference type="AlphaFoldDB" id="A0A015LK99"/>
<comment type="caution">
    <text evidence="1">The sequence shown here is derived from an EMBL/GenBank/DDBJ whole genome shotgun (WGS) entry which is preliminary data.</text>
</comment>
<accession>A0A015LK99</accession>
<organism evidence="1 2">
    <name type="scientific">Rhizophagus irregularis (strain DAOM 197198w)</name>
    <name type="common">Glomus intraradices</name>
    <dbReference type="NCBI Taxonomy" id="1432141"/>
    <lineage>
        <taxon>Eukaryota</taxon>
        <taxon>Fungi</taxon>
        <taxon>Fungi incertae sedis</taxon>
        <taxon>Mucoromycota</taxon>
        <taxon>Glomeromycotina</taxon>
        <taxon>Glomeromycetes</taxon>
        <taxon>Glomerales</taxon>
        <taxon>Glomeraceae</taxon>
        <taxon>Rhizophagus</taxon>
    </lineage>
</organism>
<reference evidence="1 2" key="1">
    <citation type="submission" date="2014-02" db="EMBL/GenBank/DDBJ databases">
        <title>Single nucleus genome sequencing reveals high similarity among nuclei of an endomycorrhizal fungus.</title>
        <authorList>
            <person name="Lin K."/>
            <person name="Geurts R."/>
            <person name="Zhang Z."/>
            <person name="Limpens E."/>
            <person name="Saunders D.G."/>
            <person name="Mu D."/>
            <person name="Pang E."/>
            <person name="Cao H."/>
            <person name="Cha H."/>
            <person name="Lin T."/>
            <person name="Zhou Q."/>
            <person name="Shang Y."/>
            <person name="Li Y."/>
            <person name="Ivanov S."/>
            <person name="Sharma T."/>
            <person name="Velzen R.V."/>
            <person name="Ruijter N.D."/>
            <person name="Aanen D.K."/>
            <person name="Win J."/>
            <person name="Kamoun S."/>
            <person name="Bisseling T."/>
            <person name="Huang S."/>
        </authorList>
    </citation>
    <scope>NUCLEOTIDE SEQUENCE [LARGE SCALE GENOMIC DNA]</scope>
    <source>
        <strain evidence="2">DAOM197198w</strain>
    </source>
</reference>
<dbReference type="PANTHER" id="PTHR31252">
    <property type="entry name" value="DUF4419 DOMAIN-CONTAINING PROTEIN"/>
    <property type="match status" value="1"/>
</dbReference>
<dbReference type="OrthoDB" id="9978173at2759"/>
<name>A0A015LK99_RHIIW</name>
<dbReference type="PANTHER" id="PTHR31252:SF11">
    <property type="entry name" value="DUF4419 DOMAIN-CONTAINING PROTEIN"/>
    <property type="match status" value="1"/>
</dbReference>
<dbReference type="EMBL" id="JEMT01028279">
    <property type="protein sequence ID" value="EXX55203.1"/>
    <property type="molecule type" value="Genomic_DNA"/>
</dbReference>
<dbReference type="InterPro" id="IPR025533">
    <property type="entry name" value="DUF4419"/>
</dbReference>
<dbReference type="Pfam" id="PF14388">
    <property type="entry name" value="DUF4419"/>
    <property type="match status" value="1"/>
</dbReference>
<dbReference type="STRING" id="1432141.A0A015LK99"/>
<proteinExistence type="predicted"/>
<evidence type="ECO:0000313" key="1">
    <source>
        <dbReference type="EMBL" id="EXX55203.1"/>
    </source>
</evidence>